<dbReference type="RefSeq" id="WP_377905745.1">
    <property type="nucleotide sequence ID" value="NZ_JBHRZS010000007.1"/>
</dbReference>
<dbReference type="Gene3D" id="1.10.30.50">
    <property type="match status" value="1"/>
</dbReference>
<dbReference type="Pfam" id="PF14279">
    <property type="entry name" value="HNH_5"/>
    <property type="match status" value="1"/>
</dbReference>
<dbReference type="SMART" id="SM00507">
    <property type="entry name" value="HNHc"/>
    <property type="match status" value="1"/>
</dbReference>
<feature type="domain" description="HNH nuclease" evidence="1">
    <location>
        <begin position="71"/>
        <end position="121"/>
    </location>
</feature>
<evidence type="ECO:0000259" key="1">
    <source>
        <dbReference type="SMART" id="SM00507"/>
    </source>
</evidence>
<accession>A0ABV8ATX5</accession>
<keyword evidence="2" id="KW-0255">Endonuclease</keyword>
<name>A0ABV8ATX5_9BACT</name>
<sequence>MKKRVLVLNLDYSPVAIVSAQKAIVLCLMDKANCLSTYELLQIRTVSRSFDYPAVIRLNAYKNIPYKGVILNRNNLFRRDQGVCQYCESTKQLTIDHVIPRSKGGKSNWTNLVTACHRCNVKKGDKLPEEAGMRLKREPFKPSLSYFLANYAQSSAEEWLPYLSEKVVS</sequence>
<dbReference type="PANTHER" id="PTHR33877:SF2">
    <property type="entry name" value="OS07G0170200 PROTEIN"/>
    <property type="match status" value="1"/>
</dbReference>
<comment type="caution">
    <text evidence="2">The sequence shown here is derived from an EMBL/GenBank/DDBJ whole genome shotgun (WGS) entry which is preliminary data.</text>
</comment>
<dbReference type="GO" id="GO:0004519">
    <property type="term" value="F:endonuclease activity"/>
    <property type="evidence" value="ECO:0007669"/>
    <property type="project" value="UniProtKB-KW"/>
</dbReference>
<keyword evidence="3" id="KW-1185">Reference proteome</keyword>
<protein>
    <submittedName>
        <fullName evidence="2">HNH endonuclease</fullName>
    </submittedName>
</protein>
<dbReference type="InterPro" id="IPR003615">
    <property type="entry name" value="HNH_nuc"/>
</dbReference>
<evidence type="ECO:0000313" key="2">
    <source>
        <dbReference type="EMBL" id="MFC3880386.1"/>
    </source>
</evidence>
<dbReference type="InterPro" id="IPR029471">
    <property type="entry name" value="HNH_5"/>
</dbReference>
<dbReference type="CDD" id="cd00085">
    <property type="entry name" value="HNHc"/>
    <property type="match status" value="1"/>
</dbReference>
<organism evidence="2 3">
    <name type="scientific">Algoriphagus namhaensis</name>
    <dbReference type="NCBI Taxonomy" id="915353"/>
    <lineage>
        <taxon>Bacteria</taxon>
        <taxon>Pseudomonadati</taxon>
        <taxon>Bacteroidota</taxon>
        <taxon>Cytophagia</taxon>
        <taxon>Cytophagales</taxon>
        <taxon>Cyclobacteriaceae</taxon>
        <taxon>Algoriphagus</taxon>
    </lineage>
</organism>
<dbReference type="PANTHER" id="PTHR33877">
    <property type="entry name" value="SLL1193 PROTEIN"/>
    <property type="match status" value="1"/>
</dbReference>
<reference evidence="3" key="1">
    <citation type="journal article" date="2019" name="Int. J. Syst. Evol. Microbiol.">
        <title>The Global Catalogue of Microorganisms (GCM) 10K type strain sequencing project: providing services to taxonomists for standard genome sequencing and annotation.</title>
        <authorList>
            <consortium name="The Broad Institute Genomics Platform"/>
            <consortium name="The Broad Institute Genome Sequencing Center for Infectious Disease"/>
            <person name="Wu L."/>
            <person name="Ma J."/>
        </authorList>
    </citation>
    <scope>NUCLEOTIDE SEQUENCE [LARGE SCALE GENOMIC DNA]</scope>
    <source>
        <strain evidence="3">CCUG 60523</strain>
    </source>
</reference>
<keyword evidence="2" id="KW-0378">Hydrolase</keyword>
<dbReference type="InterPro" id="IPR052892">
    <property type="entry name" value="NA-targeting_endonuclease"/>
</dbReference>
<keyword evidence="2" id="KW-0540">Nuclease</keyword>
<evidence type="ECO:0000313" key="3">
    <source>
        <dbReference type="Proteomes" id="UP001595805"/>
    </source>
</evidence>
<dbReference type="EMBL" id="JBHRZS010000007">
    <property type="protein sequence ID" value="MFC3880386.1"/>
    <property type="molecule type" value="Genomic_DNA"/>
</dbReference>
<dbReference type="Proteomes" id="UP001595805">
    <property type="component" value="Unassembled WGS sequence"/>
</dbReference>
<proteinExistence type="predicted"/>
<gene>
    <name evidence="2" type="ORF">ACFOSV_09380</name>
</gene>